<gene>
    <name evidence="2" type="ORF">Syun_023580</name>
</gene>
<dbReference type="GO" id="GO:0071013">
    <property type="term" value="C:catalytic step 2 spliceosome"/>
    <property type="evidence" value="ECO:0007669"/>
    <property type="project" value="TreeGrafter"/>
</dbReference>
<keyword evidence="1" id="KW-0677">Repeat</keyword>
<dbReference type="GO" id="GO:0000244">
    <property type="term" value="P:spliceosomal tri-snRNP complex assembly"/>
    <property type="evidence" value="ECO:0007669"/>
    <property type="project" value="TreeGrafter"/>
</dbReference>
<organism evidence="2 3">
    <name type="scientific">Stephania yunnanensis</name>
    <dbReference type="NCBI Taxonomy" id="152371"/>
    <lineage>
        <taxon>Eukaryota</taxon>
        <taxon>Viridiplantae</taxon>
        <taxon>Streptophyta</taxon>
        <taxon>Embryophyta</taxon>
        <taxon>Tracheophyta</taxon>
        <taxon>Spermatophyta</taxon>
        <taxon>Magnoliopsida</taxon>
        <taxon>Ranunculales</taxon>
        <taxon>Menispermaceae</taxon>
        <taxon>Menispermoideae</taxon>
        <taxon>Cissampelideae</taxon>
        <taxon>Stephania</taxon>
    </lineage>
</organism>
<dbReference type="Proteomes" id="UP001420932">
    <property type="component" value="Unassembled WGS sequence"/>
</dbReference>
<dbReference type="InterPro" id="IPR045075">
    <property type="entry name" value="Syf1-like"/>
</dbReference>
<dbReference type="GO" id="GO:0046540">
    <property type="term" value="C:U4/U6 x U5 tri-snRNP complex"/>
    <property type="evidence" value="ECO:0007669"/>
    <property type="project" value="TreeGrafter"/>
</dbReference>
<dbReference type="PANTHER" id="PTHR11246">
    <property type="entry name" value="PRE-MRNA SPLICING FACTOR"/>
    <property type="match status" value="1"/>
</dbReference>
<dbReference type="Gene3D" id="1.25.40.10">
    <property type="entry name" value="Tetratricopeptide repeat domain"/>
    <property type="match status" value="2"/>
</dbReference>
<accession>A0AAP0F9W9</accession>
<name>A0AAP0F9W9_9MAGN</name>
<dbReference type="SMART" id="SM00386">
    <property type="entry name" value="HAT"/>
    <property type="match status" value="4"/>
</dbReference>
<sequence>MTWRRKKSSDSREIKGVCAGAHLEADLRRLNEEKIRRCDVARGMLTRRPVIGEDNVYTPRGVQRLVQITSMTRLSMDDATWQRLISSKLIFHADVASSDWLKHSYDKDDREADQVWGYSLWNKKKRFESFVPVSDTLLEKARQEQEHVTVLDPKSRAAGTETPWSQTLVTDLTVVGEGRGTVLSLKLDRLSDSVSGLTIIDPKGCLTDLKSMKITSDAEISDIKKVRLLLKSVAQTNPKHPPGWIVAARLEEVAGKIQVARQLMQRGCEESPNNEDVWLEAKGVIARGIKWIPNSVKLWMHAAKLEHDDANKSRVLMKGLEHIPDSVRLWKAVVELANENEAEAAERAQSVATRHVIIQNTIGIGVEDLDRKRTWVADAEECKRRGSIETTHAIYNHALTVFRTKKSEVLWPMGAKEKWLAGEVDTARAILGQAYAAIPNSEEILLAAIRTESRHGNKKEFDILMARQKTLLVGCKRFINLSKITCRRLLTSTRIQSGVKTNVKHLVPYYGDTSDDDNSRANSVHPGENDEVQELACKFLIG</sequence>
<dbReference type="InterPro" id="IPR011990">
    <property type="entry name" value="TPR-like_helical_dom_sf"/>
</dbReference>
<evidence type="ECO:0000313" key="3">
    <source>
        <dbReference type="Proteomes" id="UP001420932"/>
    </source>
</evidence>
<evidence type="ECO:0000256" key="1">
    <source>
        <dbReference type="ARBA" id="ARBA00022737"/>
    </source>
</evidence>
<dbReference type="GO" id="GO:2000636">
    <property type="term" value="P:positive regulation of primary miRNA processing"/>
    <property type="evidence" value="ECO:0007669"/>
    <property type="project" value="TreeGrafter"/>
</dbReference>
<dbReference type="AlphaFoldDB" id="A0AAP0F9W9"/>
<dbReference type="SUPFAM" id="SSF48452">
    <property type="entry name" value="TPR-like"/>
    <property type="match status" value="1"/>
</dbReference>
<dbReference type="InterPro" id="IPR003107">
    <property type="entry name" value="HAT"/>
</dbReference>
<comment type="caution">
    <text evidence="2">The sequence shown here is derived from an EMBL/GenBank/DDBJ whole genome shotgun (WGS) entry which is preliminary data.</text>
</comment>
<proteinExistence type="predicted"/>
<protein>
    <recommendedName>
        <fullName evidence="4">PRP1 splicing factor N-terminal domain-containing protein</fullName>
    </recommendedName>
</protein>
<dbReference type="PANTHER" id="PTHR11246:SF1">
    <property type="entry name" value="PRE-MRNA-PROCESSING FACTOR 6"/>
    <property type="match status" value="1"/>
</dbReference>
<dbReference type="EMBL" id="JBBNAF010000010">
    <property type="protein sequence ID" value="KAK9107569.1"/>
    <property type="molecule type" value="Genomic_DNA"/>
</dbReference>
<dbReference type="FunFam" id="1.25.40.10:FF:000384">
    <property type="entry name" value="Probable pre-mRNA splicing factor prp1"/>
    <property type="match status" value="1"/>
</dbReference>
<evidence type="ECO:0000313" key="2">
    <source>
        <dbReference type="EMBL" id="KAK9107569.1"/>
    </source>
</evidence>
<evidence type="ECO:0008006" key="4">
    <source>
        <dbReference type="Google" id="ProtNLM"/>
    </source>
</evidence>
<reference evidence="2 3" key="1">
    <citation type="submission" date="2024-01" db="EMBL/GenBank/DDBJ databases">
        <title>Genome assemblies of Stephania.</title>
        <authorList>
            <person name="Yang L."/>
        </authorList>
    </citation>
    <scope>NUCLEOTIDE SEQUENCE [LARGE SCALE GENOMIC DNA]</scope>
    <source>
        <strain evidence="2">YNDBR</strain>
        <tissue evidence="2">Leaf</tissue>
    </source>
</reference>
<dbReference type="GO" id="GO:0080188">
    <property type="term" value="P:gene silencing by siRNA-directed DNA methylation"/>
    <property type="evidence" value="ECO:0007669"/>
    <property type="project" value="TreeGrafter"/>
</dbReference>
<keyword evidence="3" id="KW-1185">Reference proteome</keyword>